<dbReference type="InterPro" id="IPR012878">
    <property type="entry name" value="Beta-AFase-like_GH127_cat"/>
</dbReference>
<dbReference type="InterPro" id="IPR049174">
    <property type="entry name" value="Beta-AFase-like"/>
</dbReference>
<dbReference type="PANTHER" id="PTHR43465:SF2">
    <property type="entry name" value="DUF1680 DOMAIN PROTEIN (AFU_ORTHOLOGUE AFUA_1G08910)"/>
    <property type="match status" value="1"/>
</dbReference>
<name>A0AAE3DPZ6_9FIRM</name>
<dbReference type="Proteomes" id="UP001197875">
    <property type="component" value="Unassembled WGS sequence"/>
</dbReference>
<dbReference type="InterPro" id="IPR008928">
    <property type="entry name" value="6-hairpin_glycosidase_sf"/>
</dbReference>
<dbReference type="PANTHER" id="PTHR43465">
    <property type="entry name" value="DUF1680 DOMAIN PROTEIN (AFU_ORTHOLOGUE AFUA_1G08910)"/>
    <property type="match status" value="1"/>
</dbReference>
<gene>
    <name evidence="3" type="ORF">LKD71_00170</name>
</gene>
<evidence type="ECO:0000259" key="2">
    <source>
        <dbReference type="Pfam" id="PF20737"/>
    </source>
</evidence>
<keyword evidence="3" id="KW-0378">Hydrolase</keyword>
<dbReference type="GO" id="GO:0005975">
    <property type="term" value="P:carbohydrate metabolic process"/>
    <property type="evidence" value="ECO:0007669"/>
    <property type="project" value="InterPro"/>
</dbReference>
<feature type="domain" description="Non-reducing end beta-L-arabinofuranosidase-like GH127 catalytic" evidence="1">
    <location>
        <begin position="17"/>
        <end position="425"/>
    </location>
</feature>
<proteinExistence type="predicted"/>
<comment type="caution">
    <text evidence="3">The sequence shown here is derived from an EMBL/GenBank/DDBJ whole genome shotgun (WGS) entry which is preliminary data.</text>
</comment>
<dbReference type="Pfam" id="PF20737">
    <property type="entry name" value="Glyco_hydro127C"/>
    <property type="match status" value="1"/>
</dbReference>
<sequence>MKVQKQISLKDFTTAEGFVGRYQHLIKDVVIPYQYKVLCDEMEGVEKSHVIRNFINAGKALRGEDVGDGFYGMVFQDSDAAKWLEAVAYALILFPDTELEATADRVIDIIAGAQDSDGYLNTYYTIKDRDKRWTNLLEGHELYCAGHMMEAAVAYYEATGKDRLLKVMLKNAECIYHHFVTEGHEGYPGHPEVELALLRMYRATGDKLCLDLAEHFLNIRGADTAFYEKEVAKRTWKVWGADPTDHAYQQSQCPVRELDEATGHSVRAVYLYTAMADLASETDDQELKKACDRLWKSITERRMYVTGGIGSTFLGEAFTKDYDLPNDTAYAETCASIGLMFFASRMLENEVKGTYGDVMERAFYNTVLAGMQLDGRRFFYVNPLEVVPGIAGEAVTHKHVIPQRPTWYACACCPPNVARLITSIGKYAYGENGNTAYCHLYVAGDTKFENGLELNCVTEYPYAFTIRYEIRKGGKELAVRVPGWSSSVTVRRGTDAGSMAEVSYKIEKGYLYLGTVETGEIIELQLDDAPEFLYASPKIPDIQGCVALQRGPLVYCFEGADNNGDILSLAIDDSEPAEAEAFDPKLLNGVTRLKVKAFRKEIPEGLYSARKLKETPCTAYAVPYYSWGNRGLNEMRVWMTKH</sequence>
<dbReference type="Pfam" id="PF07944">
    <property type="entry name" value="Beta-AFase-like_GH127_cat"/>
    <property type="match status" value="1"/>
</dbReference>
<reference evidence="3 4" key="1">
    <citation type="submission" date="2021-10" db="EMBL/GenBank/DDBJ databases">
        <title>Anaerobic single-cell dispensing facilitates the cultivation of human gut bacteria.</title>
        <authorList>
            <person name="Afrizal A."/>
        </authorList>
    </citation>
    <scope>NUCLEOTIDE SEQUENCE [LARGE SCALE GENOMIC DNA]</scope>
    <source>
        <strain evidence="3 4">CLA-AA-H277</strain>
    </source>
</reference>
<dbReference type="AlphaFoldDB" id="A0AAE3DPZ6"/>
<dbReference type="InterPro" id="IPR049049">
    <property type="entry name" value="Beta-AFase-like_GH127_C"/>
</dbReference>
<organism evidence="3 4">
    <name type="scientific">Fusicatenibacter faecihominis</name>
    <dbReference type="NCBI Taxonomy" id="2881276"/>
    <lineage>
        <taxon>Bacteria</taxon>
        <taxon>Bacillati</taxon>
        <taxon>Bacillota</taxon>
        <taxon>Clostridia</taxon>
        <taxon>Lachnospirales</taxon>
        <taxon>Lachnospiraceae</taxon>
        <taxon>Fusicatenibacter</taxon>
    </lineage>
</organism>
<protein>
    <submittedName>
        <fullName evidence="3">Glycoside hydrolase family 127 protein</fullName>
    </submittedName>
</protein>
<dbReference type="SUPFAM" id="SSF48208">
    <property type="entry name" value="Six-hairpin glycosidases"/>
    <property type="match status" value="1"/>
</dbReference>
<feature type="domain" description="Non-reducing end beta-L-arabinofuranosidase-like GH127 C-terminal" evidence="2">
    <location>
        <begin position="531"/>
        <end position="639"/>
    </location>
</feature>
<evidence type="ECO:0000313" key="3">
    <source>
        <dbReference type="EMBL" id="MCC2188245.1"/>
    </source>
</evidence>
<keyword evidence="4" id="KW-1185">Reference proteome</keyword>
<accession>A0AAE3DPZ6</accession>
<dbReference type="EMBL" id="JAJEPR010000001">
    <property type="protein sequence ID" value="MCC2188245.1"/>
    <property type="molecule type" value="Genomic_DNA"/>
</dbReference>
<dbReference type="GO" id="GO:0016787">
    <property type="term" value="F:hydrolase activity"/>
    <property type="evidence" value="ECO:0007669"/>
    <property type="project" value="UniProtKB-KW"/>
</dbReference>
<evidence type="ECO:0000259" key="1">
    <source>
        <dbReference type="Pfam" id="PF07944"/>
    </source>
</evidence>
<dbReference type="RefSeq" id="WP_227613891.1">
    <property type="nucleotide sequence ID" value="NZ_JAJEPR010000001.1"/>
</dbReference>
<evidence type="ECO:0000313" key="4">
    <source>
        <dbReference type="Proteomes" id="UP001197875"/>
    </source>
</evidence>